<dbReference type="Proteomes" id="UP000719917">
    <property type="component" value="Unassembled WGS sequence"/>
</dbReference>
<dbReference type="SMART" id="SM00905">
    <property type="entry name" value="FolB"/>
    <property type="match status" value="1"/>
</dbReference>
<dbReference type="EC" id="4.1.2.25" evidence="7"/>
<keyword evidence="4 7" id="KW-0289">Folate biosynthesis</keyword>
<evidence type="ECO:0000313" key="10">
    <source>
        <dbReference type="Proteomes" id="UP000719917"/>
    </source>
</evidence>
<dbReference type="InterPro" id="IPR043133">
    <property type="entry name" value="GTP-CH-I_C/QueF"/>
</dbReference>
<dbReference type="GO" id="GO:0005737">
    <property type="term" value="C:cytoplasm"/>
    <property type="evidence" value="ECO:0007669"/>
    <property type="project" value="TreeGrafter"/>
</dbReference>
<evidence type="ECO:0000256" key="3">
    <source>
        <dbReference type="ARBA" id="ARBA00005708"/>
    </source>
</evidence>
<dbReference type="RefSeq" id="WP_161691536.1">
    <property type="nucleotide sequence ID" value="NZ_JAAAMQ010000027.1"/>
</dbReference>
<comment type="caution">
    <text evidence="9">The sequence shown here is derived from an EMBL/GenBank/DDBJ whole genome shotgun (WGS) entry which is preliminary data.</text>
</comment>
<evidence type="ECO:0000256" key="2">
    <source>
        <dbReference type="ARBA" id="ARBA00005013"/>
    </source>
</evidence>
<protein>
    <recommendedName>
        <fullName evidence="7">7,8-dihydroneopterin aldolase</fullName>
        <ecNumber evidence="7">4.1.2.25</ecNumber>
    </recommendedName>
</protein>
<dbReference type="PANTHER" id="PTHR42844:SF1">
    <property type="entry name" value="DIHYDRONEOPTERIN ALDOLASE 1-RELATED"/>
    <property type="match status" value="1"/>
</dbReference>
<dbReference type="PANTHER" id="PTHR42844">
    <property type="entry name" value="DIHYDRONEOPTERIN ALDOLASE 1-RELATED"/>
    <property type="match status" value="1"/>
</dbReference>
<evidence type="ECO:0000256" key="5">
    <source>
        <dbReference type="ARBA" id="ARBA00023239"/>
    </source>
</evidence>
<evidence type="ECO:0000256" key="7">
    <source>
        <dbReference type="RuleBase" id="RU362079"/>
    </source>
</evidence>
<dbReference type="GO" id="GO:0046654">
    <property type="term" value="P:tetrahydrofolate biosynthetic process"/>
    <property type="evidence" value="ECO:0007669"/>
    <property type="project" value="UniProtKB-UniRule"/>
</dbReference>
<dbReference type="Pfam" id="PF02152">
    <property type="entry name" value="FolB"/>
    <property type="match status" value="1"/>
</dbReference>
<dbReference type="InterPro" id="IPR006156">
    <property type="entry name" value="Dihydroneopterin_aldolase"/>
</dbReference>
<proteinExistence type="inferred from homology"/>
<dbReference type="Gene3D" id="3.30.1130.10">
    <property type="match status" value="1"/>
</dbReference>
<comment type="function">
    <text evidence="6 7">Catalyzes the conversion of 7,8-dihydroneopterin to 6-hydroxymethyl-7,8-dihydropterin.</text>
</comment>
<evidence type="ECO:0000256" key="4">
    <source>
        <dbReference type="ARBA" id="ARBA00022909"/>
    </source>
</evidence>
<comment type="catalytic activity">
    <reaction evidence="1 7">
        <text>7,8-dihydroneopterin = 6-hydroxymethyl-7,8-dihydropterin + glycolaldehyde</text>
        <dbReference type="Rhea" id="RHEA:10540"/>
        <dbReference type="ChEBI" id="CHEBI:17001"/>
        <dbReference type="ChEBI" id="CHEBI:17071"/>
        <dbReference type="ChEBI" id="CHEBI:44841"/>
        <dbReference type="EC" id="4.1.2.25"/>
    </reaction>
</comment>
<dbReference type="GO" id="GO:0004150">
    <property type="term" value="F:dihydroneopterin aldolase activity"/>
    <property type="evidence" value="ECO:0007669"/>
    <property type="project" value="UniProtKB-UniRule"/>
</dbReference>
<dbReference type="SUPFAM" id="SSF55620">
    <property type="entry name" value="Tetrahydrobiopterin biosynthesis enzymes-like"/>
    <property type="match status" value="1"/>
</dbReference>
<dbReference type="EMBL" id="JAAAMQ010000027">
    <property type="protein sequence ID" value="NBA12401.1"/>
    <property type="molecule type" value="Genomic_DNA"/>
</dbReference>
<organism evidence="9 10">
    <name type="scientific">Weissella confusa</name>
    <name type="common">Lactobacillus confusus</name>
    <dbReference type="NCBI Taxonomy" id="1583"/>
    <lineage>
        <taxon>Bacteria</taxon>
        <taxon>Bacillati</taxon>
        <taxon>Bacillota</taxon>
        <taxon>Bacilli</taxon>
        <taxon>Lactobacillales</taxon>
        <taxon>Lactobacillaceae</taxon>
        <taxon>Weissella</taxon>
    </lineage>
</organism>
<evidence type="ECO:0000313" key="9">
    <source>
        <dbReference type="EMBL" id="NBA12401.1"/>
    </source>
</evidence>
<evidence type="ECO:0000256" key="1">
    <source>
        <dbReference type="ARBA" id="ARBA00001353"/>
    </source>
</evidence>
<accession>A0AAJ2Z0K6</accession>
<comment type="similarity">
    <text evidence="3 7">Belongs to the DHNA family.</text>
</comment>
<name>A0AAJ2Z0K6_WEICO</name>
<evidence type="ECO:0000259" key="8">
    <source>
        <dbReference type="SMART" id="SM00905"/>
    </source>
</evidence>
<gene>
    <name evidence="9" type="primary">folB</name>
    <name evidence="9" type="ORF">GTU77_09335</name>
</gene>
<feature type="domain" description="Dihydroneopterin aldolase/epimerase" evidence="8">
    <location>
        <begin position="4"/>
        <end position="117"/>
    </location>
</feature>
<dbReference type="NCBIfam" id="TIGR00525">
    <property type="entry name" value="folB"/>
    <property type="match status" value="1"/>
</dbReference>
<reference evidence="9" key="1">
    <citation type="submission" date="2020-01" db="EMBL/GenBank/DDBJ databases">
        <title>First Reported Case and Whole Genome of Weissella confusa in an Equid.</title>
        <authorList>
            <person name="Little S.V."/>
            <person name="Lawhon S.D."/>
        </authorList>
    </citation>
    <scope>NUCLEOTIDE SEQUENCE</scope>
    <source>
        <strain evidence="9">718955</strain>
    </source>
</reference>
<dbReference type="NCBIfam" id="TIGR00526">
    <property type="entry name" value="folB_dom"/>
    <property type="match status" value="1"/>
</dbReference>
<evidence type="ECO:0000256" key="6">
    <source>
        <dbReference type="ARBA" id="ARBA00037702"/>
    </source>
</evidence>
<keyword evidence="5 7" id="KW-0456">Lyase</keyword>
<sequence length="120" mass="13677">MGQIELPNMRFYTYNGVHEEEKKLGQQLRVDVRVYYPIEMLVMNDDLTTTISYSDIYRTVAKVVTQNQFNLIESVALLVMKTLMLEFPQATQVDVSVTKHAIPIPGVYDPFTISVSSAEV</sequence>
<dbReference type="AlphaFoldDB" id="A0AAJ2Z0K6"/>
<dbReference type="GO" id="GO:0046656">
    <property type="term" value="P:folic acid biosynthetic process"/>
    <property type="evidence" value="ECO:0007669"/>
    <property type="project" value="UniProtKB-UniRule"/>
</dbReference>
<dbReference type="InterPro" id="IPR006157">
    <property type="entry name" value="FolB_dom"/>
</dbReference>
<comment type="pathway">
    <text evidence="2 7">Cofactor biosynthesis; tetrahydrofolate biosynthesis; 2-amino-4-hydroxy-6-hydroxymethyl-7,8-dihydropteridine diphosphate from 7,8-dihydroneopterin triphosphate: step 3/4.</text>
</comment>